<dbReference type="InterPro" id="IPR000871">
    <property type="entry name" value="Beta-lactam_class-A"/>
</dbReference>
<evidence type="ECO:0000313" key="2">
    <source>
        <dbReference type="EMBL" id="AQS72311.1"/>
    </source>
</evidence>
<gene>
    <name evidence="2" type="ORF">B1H29_29540</name>
</gene>
<reference evidence="2 3" key="1">
    <citation type="submission" date="2017-02" db="EMBL/GenBank/DDBJ databases">
        <title>Streptomyces pactum ACT12 Genome sequencing and assembly.</title>
        <authorList>
            <person name="Xue Q."/>
            <person name="Yan X."/>
            <person name="Jia L."/>
            <person name="Yan H."/>
        </authorList>
    </citation>
    <scope>NUCLEOTIDE SEQUENCE [LARGE SCALE GENOMIC DNA]</scope>
    <source>
        <strain evidence="2 3">ACT12</strain>
    </source>
</reference>
<dbReference type="GO" id="GO:0046677">
    <property type="term" value="P:response to antibiotic"/>
    <property type="evidence" value="ECO:0007669"/>
    <property type="project" value="InterPro"/>
</dbReference>
<protein>
    <recommendedName>
        <fullName evidence="4">Serine hydrolase</fullName>
    </recommendedName>
</protein>
<evidence type="ECO:0000313" key="3">
    <source>
        <dbReference type="Proteomes" id="UP000189443"/>
    </source>
</evidence>
<dbReference type="InterPro" id="IPR012338">
    <property type="entry name" value="Beta-lactam/transpept-like"/>
</dbReference>
<feature type="region of interest" description="Disordered" evidence="1">
    <location>
        <begin position="1"/>
        <end position="29"/>
    </location>
</feature>
<feature type="compositionally biased region" description="Low complexity" evidence="1">
    <location>
        <begin position="65"/>
        <end position="80"/>
    </location>
</feature>
<dbReference type="PANTHER" id="PTHR35333:SF3">
    <property type="entry name" value="BETA-LACTAMASE-TYPE TRANSPEPTIDASE FOLD CONTAINING PROTEIN"/>
    <property type="match status" value="1"/>
</dbReference>
<dbReference type="Gene3D" id="3.40.710.10">
    <property type="entry name" value="DD-peptidase/beta-lactamase superfamily"/>
    <property type="match status" value="1"/>
</dbReference>
<feature type="compositionally biased region" description="Gly residues" evidence="1">
    <location>
        <begin position="259"/>
        <end position="278"/>
    </location>
</feature>
<dbReference type="PANTHER" id="PTHR35333">
    <property type="entry name" value="BETA-LACTAMASE"/>
    <property type="match status" value="1"/>
</dbReference>
<dbReference type="AlphaFoldDB" id="A0A1S6JKT1"/>
<dbReference type="STRING" id="68249.BC342_05820"/>
<feature type="compositionally biased region" description="Basic residues" evidence="1">
    <location>
        <begin position="17"/>
        <end position="29"/>
    </location>
</feature>
<evidence type="ECO:0000256" key="1">
    <source>
        <dbReference type="SAM" id="MobiDB-lite"/>
    </source>
</evidence>
<accession>A0A1S6JKT1</accession>
<dbReference type="SUPFAM" id="SSF56601">
    <property type="entry name" value="beta-lactamase/transpeptidase-like"/>
    <property type="match status" value="1"/>
</dbReference>
<dbReference type="KEGG" id="spac:B1H29_29540"/>
<feature type="region of interest" description="Disordered" evidence="1">
    <location>
        <begin position="257"/>
        <end position="278"/>
    </location>
</feature>
<sequence length="360" mass="35656">MPEGSRAWSPPESSRARPARRARRPRRRRAPVCAALIAFAVAGAATGAPYRQGRGHARPGGGGAVSSSASAPSGGEASVETVGPVVDRDALLAEAMARVSVADGAEVSVAVLDPDSGESASYGTGVFDTASIVKVDILAALLLQAQDAGRALTAAEKAYAVAMIEHSDNDSASALWRTIGTAEGLDAANERFGLTGTDGGDGPLWGLTRTTAADQVTLLRQVFVADGSELSAASRAYVRGLMAGIADGQRWGVSAAADGGSGGGGSGGDGSGGGGSGGGGSGWALKNGWLRRSTTGLWVVNSIGRVTSGGHDRLVAVVSRGSATRAEGVSLTEAAARAAVSVFAGKGGTADGAARSQKAS</sequence>
<organism evidence="2 3">
    <name type="scientific">Streptomyces pactum</name>
    <dbReference type="NCBI Taxonomy" id="68249"/>
    <lineage>
        <taxon>Bacteria</taxon>
        <taxon>Bacillati</taxon>
        <taxon>Actinomycetota</taxon>
        <taxon>Actinomycetes</taxon>
        <taxon>Kitasatosporales</taxon>
        <taxon>Streptomycetaceae</taxon>
        <taxon>Streptomyces</taxon>
    </lineage>
</organism>
<evidence type="ECO:0008006" key="4">
    <source>
        <dbReference type="Google" id="ProtNLM"/>
    </source>
</evidence>
<dbReference type="Proteomes" id="UP000189443">
    <property type="component" value="Chromosome"/>
</dbReference>
<feature type="region of interest" description="Disordered" evidence="1">
    <location>
        <begin position="51"/>
        <end position="81"/>
    </location>
</feature>
<dbReference type="GO" id="GO:0008800">
    <property type="term" value="F:beta-lactamase activity"/>
    <property type="evidence" value="ECO:0007669"/>
    <property type="project" value="InterPro"/>
</dbReference>
<dbReference type="OrthoDB" id="3524371at2"/>
<name>A0A1S6JKT1_9ACTN</name>
<proteinExistence type="predicted"/>
<dbReference type="EMBL" id="CP019724">
    <property type="protein sequence ID" value="AQS72311.1"/>
    <property type="molecule type" value="Genomic_DNA"/>
</dbReference>
<feature type="compositionally biased region" description="Low complexity" evidence="1">
    <location>
        <begin position="1"/>
        <end position="13"/>
    </location>
</feature>
<dbReference type="GO" id="GO:0030655">
    <property type="term" value="P:beta-lactam antibiotic catabolic process"/>
    <property type="evidence" value="ECO:0007669"/>
    <property type="project" value="InterPro"/>
</dbReference>
<keyword evidence="3" id="KW-1185">Reference proteome</keyword>